<reference evidence="15" key="1">
    <citation type="submission" date="2016-10" db="EMBL/GenBank/DDBJ databases">
        <authorList>
            <person name="Varghese N."/>
            <person name="Submissions S."/>
        </authorList>
    </citation>
    <scope>NUCLEOTIDE SEQUENCE [LARGE SCALE GENOMIC DNA]</scope>
    <source>
        <strain evidence="15">OR362-8,ATCC BAA-1266,JCM 13504</strain>
    </source>
</reference>
<dbReference type="Proteomes" id="UP000199029">
    <property type="component" value="Unassembled WGS sequence"/>
</dbReference>
<dbReference type="InterPro" id="IPR036291">
    <property type="entry name" value="NAD(P)-bd_dom_sf"/>
</dbReference>
<feature type="transmembrane region" description="Helical" evidence="12">
    <location>
        <begin position="117"/>
        <end position="135"/>
    </location>
</feature>
<gene>
    <name evidence="14" type="ORF">SAMN04515668_4625</name>
</gene>
<evidence type="ECO:0000256" key="6">
    <source>
        <dbReference type="ARBA" id="ARBA00022692"/>
    </source>
</evidence>
<dbReference type="SUPFAM" id="SSF51735">
    <property type="entry name" value="NAD(P)-binding Rossmann-fold domains"/>
    <property type="match status" value="1"/>
</dbReference>
<feature type="compositionally biased region" description="Pro residues" evidence="11">
    <location>
        <begin position="623"/>
        <end position="638"/>
    </location>
</feature>
<feature type="transmembrane region" description="Helical" evidence="12">
    <location>
        <begin position="337"/>
        <end position="356"/>
    </location>
</feature>
<dbReference type="InterPro" id="IPR004771">
    <property type="entry name" value="K/H_exchanger"/>
</dbReference>
<dbReference type="AlphaFoldDB" id="A0A1I6BJL8"/>
<dbReference type="GO" id="GO:0005886">
    <property type="term" value="C:plasma membrane"/>
    <property type="evidence" value="ECO:0007669"/>
    <property type="project" value="TreeGrafter"/>
</dbReference>
<evidence type="ECO:0000256" key="3">
    <source>
        <dbReference type="ARBA" id="ARBA00022448"/>
    </source>
</evidence>
<dbReference type="NCBIfam" id="TIGR00932">
    <property type="entry name" value="2a37"/>
    <property type="match status" value="1"/>
</dbReference>
<dbReference type="InterPro" id="IPR003148">
    <property type="entry name" value="RCK_N"/>
</dbReference>
<keyword evidence="10 12" id="KW-0472">Membrane</keyword>
<dbReference type="InterPro" id="IPR038770">
    <property type="entry name" value="Na+/solute_symporter_sf"/>
</dbReference>
<evidence type="ECO:0000259" key="13">
    <source>
        <dbReference type="PROSITE" id="PS51201"/>
    </source>
</evidence>
<keyword evidence="4" id="KW-0050">Antiport</keyword>
<evidence type="ECO:0000313" key="14">
    <source>
        <dbReference type="EMBL" id="SFQ81138.1"/>
    </source>
</evidence>
<keyword evidence="9" id="KW-0406">Ion transport</keyword>
<comment type="similarity">
    <text evidence="2">Belongs to the monovalent cation:proton antiporter 2 (CPA2) transporter (TC 2.A.37) family.</text>
</comment>
<dbReference type="OrthoDB" id="9781411at2"/>
<dbReference type="PANTHER" id="PTHR46157:SF4">
    <property type="entry name" value="K(+) EFFLUX ANTIPORTER 3, CHLOROPLASTIC"/>
    <property type="match status" value="1"/>
</dbReference>
<keyword evidence="3" id="KW-0813">Transport</keyword>
<feature type="transmembrane region" description="Helical" evidence="12">
    <location>
        <begin position="306"/>
        <end position="325"/>
    </location>
</feature>
<dbReference type="GO" id="GO:0015297">
    <property type="term" value="F:antiporter activity"/>
    <property type="evidence" value="ECO:0007669"/>
    <property type="project" value="UniProtKB-KW"/>
</dbReference>
<proteinExistence type="inferred from homology"/>
<evidence type="ECO:0000256" key="7">
    <source>
        <dbReference type="ARBA" id="ARBA00022958"/>
    </source>
</evidence>
<evidence type="ECO:0000256" key="8">
    <source>
        <dbReference type="ARBA" id="ARBA00022989"/>
    </source>
</evidence>
<accession>A0A1I6BJL8</accession>
<dbReference type="FunFam" id="3.40.50.720:FF:000036">
    <property type="entry name" value="Glutathione-regulated potassium-efflux system protein KefB"/>
    <property type="match status" value="1"/>
</dbReference>
<dbReference type="STRING" id="1227077.SAMN04515668_4625"/>
<dbReference type="RefSeq" id="WP_092678664.1">
    <property type="nucleotide sequence ID" value="NZ_FOXS01000009.1"/>
</dbReference>
<feature type="transmembrane region" description="Helical" evidence="12">
    <location>
        <begin position="87"/>
        <end position="111"/>
    </location>
</feature>
<organism evidence="14 15">
    <name type="scientific">Hymenobacter arizonensis</name>
    <name type="common">Siccationidurans arizonensis</name>
    <dbReference type="NCBI Taxonomy" id="1227077"/>
    <lineage>
        <taxon>Bacteria</taxon>
        <taxon>Pseudomonadati</taxon>
        <taxon>Bacteroidota</taxon>
        <taxon>Cytophagia</taxon>
        <taxon>Cytophagales</taxon>
        <taxon>Hymenobacteraceae</taxon>
        <taxon>Hymenobacter</taxon>
    </lineage>
</organism>
<feature type="transmembrane region" description="Helical" evidence="12">
    <location>
        <begin position="362"/>
        <end position="388"/>
    </location>
</feature>
<feature type="transmembrane region" description="Helical" evidence="12">
    <location>
        <begin position="192"/>
        <end position="213"/>
    </location>
</feature>
<comment type="subcellular location">
    <subcellularLocation>
        <location evidence="1">Endomembrane system</location>
        <topology evidence="1">Multi-pass membrane protein</topology>
    </subcellularLocation>
</comment>
<dbReference type="Gene3D" id="3.40.50.720">
    <property type="entry name" value="NAD(P)-binding Rossmann-like Domain"/>
    <property type="match status" value="1"/>
</dbReference>
<dbReference type="GO" id="GO:0008324">
    <property type="term" value="F:monoatomic cation transmembrane transporter activity"/>
    <property type="evidence" value="ECO:0007669"/>
    <property type="project" value="InterPro"/>
</dbReference>
<dbReference type="GO" id="GO:1902600">
    <property type="term" value="P:proton transmembrane transport"/>
    <property type="evidence" value="ECO:0007669"/>
    <property type="project" value="InterPro"/>
</dbReference>
<feature type="transmembrane region" description="Helical" evidence="12">
    <location>
        <begin position="6"/>
        <end position="24"/>
    </location>
</feature>
<evidence type="ECO:0000313" key="15">
    <source>
        <dbReference type="Proteomes" id="UP000199029"/>
    </source>
</evidence>
<feature type="transmembrane region" description="Helical" evidence="12">
    <location>
        <begin position="225"/>
        <end position="244"/>
    </location>
</feature>
<keyword evidence="6 12" id="KW-0812">Transmembrane</keyword>
<feature type="transmembrane region" description="Helical" evidence="12">
    <location>
        <begin position="56"/>
        <end position="75"/>
    </location>
</feature>
<dbReference type="Pfam" id="PF00999">
    <property type="entry name" value="Na_H_Exchanger"/>
    <property type="match status" value="1"/>
</dbReference>
<dbReference type="PROSITE" id="PS51201">
    <property type="entry name" value="RCK_N"/>
    <property type="match status" value="1"/>
</dbReference>
<keyword evidence="7" id="KW-0630">Potassium</keyword>
<evidence type="ECO:0000256" key="9">
    <source>
        <dbReference type="ARBA" id="ARBA00023065"/>
    </source>
</evidence>
<evidence type="ECO:0000256" key="4">
    <source>
        <dbReference type="ARBA" id="ARBA00022449"/>
    </source>
</evidence>
<feature type="transmembrane region" description="Helical" evidence="12">
    <location>
        <begin position="147"/>
        <end position="172"/>
    </location>
</feature>
<dbReference type="PANTHER" id="PTHR46157">
    <property type="entry name" value="K(+) EFFLUX ANTIPORTER 3, CHLOROPLASTIC"/>
    <property type="match status" value="1"/>
</dbReference>
<evidence type="ECO:0000256" key="1">
    <source>
        <dbReference type="ARBA" id="ARBA00004127"/>
    </source>
</evidence>
<feature type="domain" description="RCK N-terminal" evidence="13">
    <location>
        <begin position="413"/>
        <end position="537"/>
    </location>
</feature>
<feature type="transmembrane region" description="Helical" evidence="12">
    <location>
        <begin position="31"/>
        <end position="50"/>
    </location>
</feature>
<evidence type="ECO:0000256" key="10">
    <source>
        <dbReference type="ARBA" id="ARBA00023136"/>
    </source>
</evidence>
<evidence type="ECO:0000256" key="12">
    <source>
        <dbReference type="SAM" id="Phobius"/>
    </source>
</evidence>
<keyword evidence="8 12" id="KW-1133">Transmembrane helix</keyword>
<evidence type="ECO:0000256" key="2">
    <source>
        <dbReference type="ARBA" id="ARBA00005551"/>
    </source>
</evidence>
<dbReference type="Pfam" id="PF02254">
    <property type="entry name" value="TrkA_N"/>
    <property type="match status" value="1"/>
</dbReference>
<sequence>MSQAVLLQALVYLAAAVLFVPLAKRFGLGSVLGYLLAGMAIGPAGLGLVGAEGQDVMHVAEFGVVIMLFLVGLELEPAVLWKLRTPILGLGGLQVVVTALALAGLALVAGIAWQSAVALGLILALSSTAIVLQTYKEQHQLGTPAGQGTFAVLLFQDIAVIPILALLPLLATQPAAASGAAADHNWLAAAPGGVRALALVAAVAGVVGLGKYGMRPVFRLVARSGLREVFIATALLLVGGVALLMELVGLSPALGAFVAGVVLATSEYKHEIESDIDPFKGLLLGLFFMSVGAAIDFKLIRENSGLIAGAVGAIMLVKTAVLLLLGQRFTGNRAQNVTLALGLSQVGEFAFVLLSFSSQNGILPASLTSIATAVVALSMALTPLVFLLNERVLQPRFGPSAAPERAADPIAEKNPVIIAGFGRYGNVVGRFLRANDIGTTVLDFDADRVETLRQLGMPVYYGDASRYDLLHAAGASQAKVLILALDSAERTLALVTLVRRHFPHLRILVRAHDRADAYEFIDAGLAHVYRETVDSSLRLGVDALRLLGVRAYHAQRAARTFLRHDERALRELAAVRKDRKTYFSTARQRIQELQALLHFDAANANLREVDEGWDNDSLRQEAPPAPTTPVLPQPPSGS</sequence>
<dbReference type="GO" id="GO:0012505">
    <property type="term" value="C:endomembrane system"/>
    <property type="evidence" value="ECO:0007669"/>
    <property type="project" value="UniProtKB-SubCell"/>
</dbReference>
<protein>
    <submittedName>
        <fullName evidence="14">Kef-type potassium/proton antiporter, CPA2 family</fullName>
    </submittedName>
</protein>
<evidence type="ECO:0000256" key="11">
    <source>
        <dbReference type="SAM" id="MobiDB-lite"/>
    </source>
</evidence>
<keyword evidence="15" id="KW-1185">Reference proteome</keyword>
<name>A0A1I6BJL8_HYMAR</name>
<dbReference type="GO" id="GO:0006813">
    <property type="term" value="P:potassium ion transport"/>
    <property type="evidence" value="ECO:0007669"/>
    <property type="project" value="UniProtKB-KW"/>
</dbReference>
<keyword evidence="5" id="KW-0633">Potassium transport</keyword>
<feature type="region of interest" description="Disordered" evidence="11">
    <location>
        <begin position="614"/>
        <end position="638"/>
    </location>
</feature>
<dbReference type="InterPro" id="IPR006153">
    <property type="entry name" value="Cation/H_exchanger_TM"/>
</dbReference>
<dbReference type="EMBL" id="FOXS01000009">
    <property type="protein sequence ID" value="SFQ81138.1"/>
    <property type="molecule type" value="Genomic_DNA"/>
</dbReference>
<dbReference type="Gene3D" id="1.20.1530.20">
    <property type="match status" value="1"/>
</dbReference>
<evidence type="ECO:0000256" key="5">
    <source>
        <dbReference type="ARBA" id="ARBA00022538"/>
    </source>
</evidence>